<organism evidence="1 2">
    <name type="scientific">Caerostris extrusa</name>
    <name type="common">Bark spider</name>
    <name type="synonym">Caerostris bankana</name>
    <dbReference type="NCBI Taxonomy" id="172846"/>
    <lineage>
        <taxon>Eukaryota</taxon>
        <taxon>Metazoa</taxon>
        <taxon>Ecdysozoa</taxon>
        <taxon>Arthropoda</taxon>
        <taxon>Chelicerata</taxon>
        <taxon>Arachnida</taxon>
        <taxon>Araneae</taxon>
        <taxon>Araneomorphae</taxon>
        <taxon>Entelegynae</taxon>
        <taxon>Araneoidea</taxon>
        <taxon>Araneidae</taxon>
        <taxon>Caerostris</taxon>
    </lineage>
</organism>
<evidence type="ECO:0000313" key="2">
    <source>
        <dbReference type="Proteomes" id="UP001054945"/>
    </source>
</evidence>
<evidence type="ECO:0000313" key="1">
    <source>
        <dbReference type="EMBL" id="GIY19339.1"/>
    </source>
</evidence>
<reference evidence="1 2" key="1">
    <citation type="submission" date="2021-06" db="EMBL/GenBank/DDBJ databases">
        <title>Caerostris extrusa draft genome.</title>
        <authorList>
            <person name="Kono N."/>
            <person name="Arakawa K."/>
        </authorList>
    </citation>
    <scope>NUCLEOTIDE SEQUENCE [LARGE SCALE GENOMIC DNA]</scope>
</reference>
<dbReference type="Proteomes" id="UP001054945">
    <property type="component" value="Unassembled WGS sequence"/>
</dbReference>
<dbReference type="EMBL" id="BPLR01007740">
    <property type="protein sequence ID" value="GIY19339.1"/>
    <property type="molecule type" value="Genomic_DNA"/>
</dbReference>
<comment type="caution">
    <text evidence="1">The sequence shown here is derived from an EMBL/GenBank/DDBJ whole genome shotgun (WGS) entry which is preliminary data.</text>
</comment>
<protein>
    <submittedName>
        <fullName evidence="1">Uncharacterized protein</fullName>
    </submittedName>
</protein>
<keyword evidence="2" id="KW-1185">Reference proteome</keyword>
<gene>
    <name evidence="1" type="ORF">CEXT_217791</name>
</gene>
<sequence length="89" mass="10098">MASCPLLAQGLDADMQRNLRVLPQLSVLHILSYIAIVADTPLSKPRHTIHAWWKRTSLLTIYAITVAHHLGQYFSPCLSRRILFCKKTS</sequence>
<accession>A0AAV4RBX4</accession>
<dbReference type="AlphaFoldDB" id="A0AAV4RBX4"/>
<name>A0AAV4RBX4_CAEEX</name>
<proteinExistence type="predicted"/>